<protein>
    <submittedName>
        <fullName evidence="2">Uncharacterized protein</fullName>
    </submittedName>
</protein>
<proteinExistence type="predicted"/>
<organism evidence="2 3">
    <name type="scientific">Ameca splendens</name>
    <dbReference type="NCBI Taxonomy" id="208324"/>
    <lineage>
        <taxon>Eukaryota</taxon>
        <taxon>Metazoa</taxon>
        <taxon>Chordata</taxon>
        <taxon>Craniata</taxon>
        <taxon>Vertebrata</taxon>
        <taxon>Euteleostomi</taxon>
        <taxon>Actinopterygii</taxon>
        <taxon>Neopterygii</taxon>
        <taxon>Teleostei</taxon>
        <taxon>Neoteleostei</taxon>
        <taxon>Acanthomorphata</taxon>
        <taxon>Ovalentaria</taxon>
        <taxon>Atherinomorphae</taxon>
        <taxon>Cyprinodontiformes</taxon>
        <taxon>Goodeidae</taxon>
        <taxon>Ameca</taxon>
    </lineage>
</organism>
<dbReference type="EMBL" id="JAHRIP010053230">
    <property type="protein sequence ID" value="MEQ2301554.1"/>
    <property type="molecule type" value="Genomic_DNA"/>
</dbReference>
<sequence length="100" mass="11304">MICGQSGRNKQKGETSGSSSKKKHSASLTFCSNRDQLHSFTSDEVERFINVGDLVDSHFASLWLGQAFTWNQKHSPDDDMFCGYTRFLVPQNHSQETFPT</sequence>
<accession>A0ABV0Z5R0</accession>
<feature type="region of interest" description="Disordered" evidence="1">
    <location>
        <begin position="1"/>
        <end position="27"/>
    </location>
</feature>
<reference evidence="2 3" key="1">
    <citation type="submission" date="2021-06" db="EMBL/GenBank/DDBJ databases">
        <authorList>
            <person name="Palmer J.M."/>
        </authorList>
    </citation>
    <scope>NUCLEOTIDE SEQUENCE [LARGE SCALE GENOMIC DNA]</scope>
    <source>
        <strain evidence="2 3">AS_MEX2019</strain>
        <tissue evidence="2">Muscle</tissue>
    </source>
</reference>
<evidence type="ECO:0000313" key="2">
    <source>
        <dbReference type="EMBL" id="MEQ2301554.1"/>
    </source>
</evidence>
<keyword evidence="3" id="KW-1185">Reference proteome</keyword>
<evidence type="ECO:0000256" key="1">
    <source>
        <dbReference type="SAM" id="MobiDB-lite"/>
    </source>
</evidence>
<evidence type="ECO:0000313" key="3">
    <source>
        <dbReference type="Proteomes" id="UP001469553"/>
    </source>
</evidence>
<name>A0ABV0Z5R0_9TELE</name>
<dbReference type="Proteomes" id="UP001469553">
    <property type="component" value="Unassembled WGS sequence"/>
</dbReference>
<comment type="caution">
    <text evidence="2">The sequence shown here is derived from an EMBL/GenBank/DDBJ whole genome shotgun (WGS) entry which is preliminary data.</text>
</comment>
<gene>
    <name evidence="2" type="ORF">AMECASPLE_037224</name>
</gene>